<gene>
    <name evidence="1" type="ORF">NSJP_3536</name>
</gene>
<organism evidence="1 2">
    <name type="scientific">Nitrospira japonica</name>
    <dbReference type="NCBI Taxonomy" id="1325564"/>
    <lineage>
        <taxon>Bacteria</taxon>
        <taxon>Pseudomonadati</taxon>
        <taxon>Nitrospirota</taxon>
        <taxon>Nitrospiria</taxon>
        <taxon>Nitrospirales</taxon>
        <taxon>Nitrospiraceae</taxon>
        <taxon>Nitrospira</taxon>
    </lineage>
</organism>
<keyword evidence="2" id="KW-1185">Reference proteome</keyword>
<proteinExistence type="predicted"/>
<dbReference type="InterPro" id="IPR032720">
    <property type="entry name" value="Cys_rich_CWC"/>
</dbReference>
<dbReference type="STRING" id="1325564.NSJP_3536"/>
<dbReference type="Pfam" id="PF14375">
    <property type="entry name" value="Cys_rich_CWC"/>
    <property type="match status" value="1"/>
</dbReference>
<evidence type="ECO:0008006" key="3">
    <source>
        <dbReference type="Google" id="ProtNLM"/>
    </source>
</evidence>
<protein>
    <recommendedName>
        <fullName evidence="3">Cysteine-rich CWC</fullName>
    </recommendedName>
</protein>
<evidence type="ECO:0000313" key="1">
    <source>
        <dbReference type="EMBL" id="SLM49703.1"/>
    </source>
</evidence>
<dbReference type="KEGG" id="nja:NSJP_3536"/>
<sequence>MEGERGIDRSISKRHHGIAGGRVLRGLVDKVCENCSAIFACGGYQCWCGGLEITRSQMKWIAERFRDCLCPVCLKKVSTGELGPRISDPID</sequence>
<dbReference type="EMBL" id="LT828648">
    <property type="protein sequence ID" value="SLM49703.1"/>
    <property type="molecule type" value="Genomic_DNA"/>
</dbReference>
<name>A0A1W1IAA9_9BACT</name>
<dbReference type="AlphaFoldDB" id="A0A1W1IAA9"/>
<accession>A0A1W1IAA9</accession>
<evidence type="ECO:0000313" key="2">
    <source>
        <dbReference type="Proteomes" id="UP000192042"/>
    </source>
</evidence>
<reference evidence="1 2" key="1">
    <citation type="submission" date="2017-03" db="EMBL/GenBank/DDBJ databases">
        <authorList>
            <person name="Afonso C.L."/>
            <person name="Miller P.J."/>
            <person name="Scott M.A."/>
            <person name="Spackman E."/>
            <person name="Goraichik I."/>
            <person name="Dimitrov K.M."/>
            <person name="Suarez D.L."/>
            <person name="Swayne D.E."/>
        </authorList>
    </citation>
    <scope>NUCLEOTIDE SEQUENCE [LARGE SCALE GENOMIC DNA]</scope>
    <source>
        <strain evidence="1">Genome sequencing of Nitrospira japonica strain NJ11</strain>
    </source>
</reference>
<dbReference type="Proteomes" id="UP000192042">
    <property type="component" value="Chromosome I"/>
</dbReference>